<gene>
    <name evidence="1" type="ordered locus">Cag_1455</name>
</gene>
<name>Q3AQL4_CHLCH</name>
<dbReference type="OrthoDB" id="595192at2"/>
<dbReference type="eggNOG" id="ENOG503385C">
    <property type="taxonomic scope" value="Bacteria"/>
</dbReference>
<dbReference type="KEGG" id="cch:Cag_1455"/>
<evidence type="ECO:0000313" key="1">
    <source>
        <dbReference type="EMBL" id="ABB28711.1"/>
    </source>
</evidence>
<organism evidence="1">
    <name type="scientific">Chlorobium chlorochromatii (strain CaD3)</name>
    <dbReference type="NCBI Taxonomy" id="340177"/>
    <lineage>
        <taxon>Bacteria</taxon>
        <taxon>Pseudomonadati</taxon>
        <taxon>Chlorobiota</taxon>
        <taxon>Chlorobiia</taxon>
        <taxon>Chlorobiales</taxon>
        <taxon>Chlorobiaceae</taxon>
        <taxon>Chlorobium/Pelodictyon group</taxon>
        <taxon>Chlorobium</taxon>
    </lineage>
</organism>
<accession>Q3AQL4</accession>
<evidence type="ECO:0008006" key="2">
    <source>
        <dbReference type="Google" id="ProtNLM"/>
    </source>
</evidence>
<proteinExistence type="predicted"/>
<reference evidence="1" key="1">
    <citation type="submission" date="2005-08" db="EMBL/GenBank/DDBJ databases">
        <title>Complete sequence of Chlorobium chlorochromatii CaD3.</title>
        <authorList>
            <person name="Copeland A."/>
            <person name="Lucas S."/>
            <person name="Lapidus A."/>
            <person name="Barry K."/>
            <person name="Detter J.C."/>
            <person name="Glavina T."/>
            <person name="Hammon N."/>
            <person name="Israni S."/>
            <person name="Pitluck S."/>
            <person name="Bryant D."/>
            <person name="Schmutz J."/>
            <person name="Larimer F."/>
            <person name="Land M."/>
            <person name="Kyrpides N."/>
            <person name="Ivanova N."/>
            <person name="Richardson P."/>
        </authorList>
    </citation>
    <scope>NUCLEOTIDE SEQUENCE [LARGE SCALE GENOMIC DNA]</scope>
    <source>
        <strain evidence="1">CaD3</strain>
    </source>
</reference>
<dbReference type="STRING" id="340177.Cag_1455"/>
<dbReference type="EMBL" id="CP000108">
    <property type="protein sequence ID" value="ABB28711.1"/>
    <property type="molecule type" value="Genomic_DNA"/>
</dbReference>
<dbReference type="AlphaFoldDB" id="Q3AQL4"/>
<sequence length="118" mass="13619">MSVKPVDLNALRATHGNLYETVVAMSRRARKLHEEERSELEERLLPYKEMIRNPASEAESDKVFPEQIAISLDFEVRQKASHRAVADYFDGKYDYMVEKPVEKKIVLPTNDDDEADGH</sequence>
<protein>
    <recommendedName>
        <fullName evidence="2">DNA-directed RNA polymerase subunit omega</fullName>
    </recommendedName>
</protein>
<dbReference type="HOGENOM" id="CLU_2082601_0_0_10"/>